<evidence type="ECO:0000313" key="10">
    <source>
        <dbReference type="EMBL" id="GBG15429.1"/>
    </source>
</evidence>
<reference evidence="10 11" key="1">
    <citation type="journal article" date="2018" name="Environ. Microbiol.">
        <title>Isolation and genomic characterization of Novimethylophilus kurashikiensis gen. nov. sp. nov., a new lanthanide-dependent methylotrophic species of Methylophilaceae.</title>
        <authorList>
            <person name="Lv H."/>
            <person name="Sahin N."/>
            <person name="Tani A."/>
        </authorList>
    </citation>
    <scope>NUCLEOTIDE SEQUENCE [LARGE SCALE GENOMIC DNA]</scope>
    <source>
        <strain evidence="10 11">La2-4</strain>
    </source>
</reference>
<dbReference type="Pfam" id="PF05724">
    <property type="entry name" value="TPMT"/>
    <property type="match status" value="1"/>
</dbReference>
<dbReference type="GO" id="GO:0032259">
    <property type="term" value="P:methylation"/>
    <property type="evidence" value="ECO:0007669"/>
    <property type="project" value="UniProtKB-KW"/>
</dbReference>
<comment type="similarity">
    <text evidence="3 9">Belongs to the class I-like SAM-binding methyltransferase superfamily. TPMT family.</text>
</comment>
<dbReference type="InterPro" id="IPR022474">
    <property type="entry name" value="Thiopur_S-MeTfrase_Se/Te_detox"/>
</dbReference>
<feature type="binding site" evidence="9">
    <location>
        <position position="44"/>
    </location>
    <ligand>
        <name>S-adenosyl-L-methionine</name>
        <dbReference type="ChEBI" id="CHEBI:59789"/>
    </ligand>
</feature>
<dbReference type="GO" id="GO:0010038">
    <property type="term" value="P:response to metal ion"/>
    <property type="evidence" value="ECO:0007669"/>
    <property type="project" value="InterPro"/>
</dbReference>
<dbReference type="EC" id="2.1.1.67" evidence="4 9"/>
<comment type="subcellular location">
    <subcellularLocation>
        <location evidence="2 9">Cytoplasm</location>
    </subcellularLocation>
</comment>
<dbReference type="FunFam" id="3.40.50.150:FF:000101">
    <property type="entry name" value="Thiopurine S-methyltransferase"/>
    <property type="match status" value="1"/>
</dbReference>
<keyword evidence="7 9" id="KW-0808">Transferase</keyword>
<dbReference type="EMBL" id="BDOQ01000018">
    <property type="protein sequence ID" value="GBG15429.1"/>
    <property type="molecule type" value="Genomic_DNA"/>
</dbReference>
<dbReference type="PANTHER" id="PTHR10259:SF11">
    <property type="entry name" value="THIOPURINE S-METHYLTRANSFERASE"/>
    <property type="match status" value="1"/>
</dbReference>
<dbReference type="SUPFAM" id="SSF53335">
    <property type="entry name" value="S-adenosyl-L-methionine-dependent methyltransferases"/>
    <property type="match status" value="1"/>
</dbReference>
<dbReference type="RefSeq" id="WP_109016572.1">
    <property type="nucleotide sequence ID" value="NZ_BDOQ01000018.1"/>
</dbReference>
<evidence type="ECO:0000256" key="2">
    <source>
        <dbReference type="ARBA" id="ARBA00004496"/>
    </source>
</evidence>
<dbReference type="Gene3D" id="3.40.50.150">
    <property type="entry name" value="Vaccinia Virus protein VP39"/>
    <property type="match status" value="1"/>
</dbReference>
<dbReference type="HAMAP" id="MF_00812">
    <property type="entry name" value="Thiopur_methtran"/>
    <property type="match status" value="1"/>
</dbReference>
<comment type="catalytic activity">
    <reaction evidence="1 9">
        <text>S-adenosyl-L-methionine + a thiopurine = S-adenosyl-L-homocysteine + a thiopurine S-methylether.</text>
        <dbReference type="EC" id="2.1.1.67"/>
    </reaction>
</comment>
<protein>
    <recommendedName>
        <fullName evidence="4 9">Thiopurine S-methyltransferase</fullName>
        <ecNumber evidence="4 9">2.1.1.67</ecNumber>
    </recommendedName>
    <alternativeName>
        <fullName evidence="9">Thiopurine methyltransferase</fullName>
    </alternativeName>
</protein>
<evidence type="ECO:0000313" key="11">
    <source>
        <dbReference type="Proteomes" id="UP000245081"/>
    </source>
</evidence>
<evidence type="ECO:0000256" key="6">
    <source>
        <dbReference type="ARBA" id="ARBA00022603"/>
    </source>
</evidence>
<dbReference type="GO" id="GO:0005737">
    <property type="term" value="C:cytoplasm"/>
    <property type="evidence" value="ECO:0007669"/>
    <property type="project" value="UniProtKB-SubCell"/>
</dbReference>
<evidence type="ECO:0000256" key="9">
    <source>
        <dbReference type="HAMAP-Rule" id="MF_00812"/>
    </source>
</evidence>
<dbReference type="InterPro" id="IPR029063">
    <property type="entry name" value="SAM-dependent_MTases_sf"/>
</dbReference>
<dbReference type="Proteomes" id="UP000245081">
    <property type="component" value="Unassembled WGS sequence"/>
</dbReference>
<feature type="binding site" evidence="9">
    <location>
        <position position="65"/>
    </location>
    <ligand>
        <name>S-adenosyl-L-methionine</name>
        <dbReference type="ChEBI" id="CHEBI:59789"/>
    </ligand>
</feature>
<evidence type="ECO:0000256" key="5">
    <source>
        <dbReference type="ARBA" id="ARBA00022490"/>
    </source>
</evidence>
<evidence type="ECO:0000256" key="8">
    <source>
        <dbReference type="ARBA" id="ARBA00022691"/>
    </source>
</evidence>
<dbReference type="PROSITE" id="PS51585">
    <property type="entry name" value="SAM_MT_TPMT"/>
    <property type="match status" value="1"/>
</dbReference>
<evidence type="ECO:0000256" key="3">
    <source>
        <dbReference type="ARBA" id="ARBA00008145"/>
    </source>
</evidence>
<evidence type="ECO:0000256" key="7">
    <source>
        <dbReference type="ARBA" id="ARBA00022679"/>
    </source>
</evidence>
<dbReference type="InterPro" id="IPR025835">
    <property type="entry name" value="Thiopurine_S-MeTrfase"/>
</dbReference>
<dbReference type="AlphaFoldDB" id="A0A2R5FC51"/>
<keyword evidence="11" id="KW-1185">Reference proteome</keyword>
<keyword evidence="6 9" id="KW-0489">Methyltransferase</keyword>
<dbReference type="NCBIfam" id="TIGR03840">
    <property type="entry name" value="TMPT_Se_Te"/>
    <property type="match status" value="1"/>
</dbReference>
<dbReference type="PIRSF" id="PIRSF023956">
    <property type="entry name" value="Thiopurine_S-methyltransferase"/>
    <property type="match status" value="1"/>
</dbReference>
<accession>A0A2R5FC51</accession>
<name>A0A2R5FC51_9PROT</name>
<proteinExistence type="inferred from homology"/>
<gene>
    <name evidence="10" type="primary">tpmT</name>
    <name evidence="9" type="synonym">tpm</name>
    <name evidence="10" type="ORF">NMK_3036</name>
</gene>
<feature type="binding site" evidence="9">
    <location>
        <position position="122"/>
    </location>
    <ligand>
        <name>S-adenosyl-L-methionine</name>
        <dbReference type="ChEBI" id="CHEBI:59789"/>
    </ligand>
</feature>
<keyword evidence="5 9" id="KW-0963">Cytoplasm</keyword>
<dbReference type="GO" id="GO:0008119">
    <property type="term" value="F:thiopurine S-methyltransferase activity"/>
    <property type="evidence" value="ECO:0007669"/>
    <property type="project" value="UniProtKB-UniRule"/>
</dbReference>
<dbReference type="PANTHER" id="PTHR10259">
    <property type="entry name" value="THIOPURINE S-METHYLTRANSFERASE"/>
    <property type="match status" value="1"/>
</dbReference>
<feature type="binding site" evidence="9">
    <location>
        <position position="10"/>
    </location>
    <ligand>
        <name>S-adenosyl-L-methionine</name>
        <dbReference type="ChEBI" id="CHEBI:59789"/>
    </ligand>
</feature>
<dbReference type="OrthoDB" id="9778208at2"/>
<dbReference type="InterPro" id="IPR008854">
    <property type="entry name" value="TPMT"/>
</dbReference>
<evidence type="ECO:0000256" key="4">
    <source>
        <dbReference type="ARBA" id="ARBA00011905"/>
    </source>
</evidence>
<keyword evidence="8 9" id="KW-0949">S-adenosyl-L-methionine</keyword>
<organism evidence="10 11">
    <name type="scientific">Novimethylophilus kurashikiensis</name>
    <dbReference type="NCBI Taxonomy" id="1825523"/>
    <lineage>
        <taxon>Bacteria</taxon>
        <taxon>Pseudomonadati</taxon>
        <taxon>Pseudomonadota</taxon>
        <taxon>Betaproteobacteria</taxon>
        <taxon>Nitrosomonadales</taxon>
        <taxon>Methylophilaceae</taxon>
        <taxon>Novimethylophilus</taxon>
    </lineage>
</organism>
<evidence type="ECO:0000256" key="1">
    <source>
        <dbReference type="ARBA" id="ARBA00000903"/>
    </source>
</evidence>
<sequence>MHHEFWHERWALKQIGFHQEDINPYLMRFWPALGVTGGRVFVPLCGKSRDMIWLREQGFDVVGVELSEVAVREFFEENGLVPVETEVLNFRRFEAGGYVLWCGDLFSLNHALLGEISAVYDRASLVALPPDMRGQYAAKLTDLLVPRTPTLLIAFEYPQHQMDGPPFSVTTDEVHALYGEHSDIELLHEENILSRESRFQAKGLERLVEKVYRLTRKN</sequence>
<comment type="caution">
    <text evidence="10">The sequence shown here is derived from an EMBL/GenBank/DDBJ whole genome shotgun (WGS) entry which is preliminary data.</text>
</comment>
<dbReference type="NCBIfam" id="NF009732">
    <property type="entry name" value="PRK13255.1"/>
    <property type="match status" value="1"/>
</dbReference>